<reference evidence="2 3" key="1">
    <citation type="submission" date="2014-04" db="EMBL/GenBank/DDBJ databases">
        <authorList>
            <consortium name="DOE Joint Genome Institute"/>
            <person name="Kuo A."/>
            <person name="Kohler A."/>
            <person name="Nagy L.G."/>
            <person name="Floudas D."/>
            <person name="Copeland A."/>
            <person name="Barry K.W."/>
            <person name="Cichocki N."/>
            <person name="Veneault-Fourrey C."/>
            <person name="LaButti K."/>
            <person name="Lindquist E.A."/>
            <person name="Lipzen A."/>
            <person name="Lundell T."/>
            <person name="Morin E."/>
            <person name="Murat C."/>
            <person name="Sun H."/>
            <person name="Tunlid A."/>
            <person name="Henrissat B."/>
            <person name="Grigoriev I.V."/>
            <person name="Hibbett D.S."/>
            <person name="Martin F."/>
            <person name="Nordberg H.P."/>
            <person name="Cantor M.N."/>
            <person name="Hua S.X."/>
        </authorList>
    </citation>
    <scope>NUCLEOTIDE SEQUENCE [LARGE SCALE GENOMIC DNA]</scope>
    <source>
        <strain evidence="2 3">Foug A</strain>
    </source>
</reference>
<gene>
    <name evidence="2" type="ORF">SCLCIDRAFT_1213069</name>
</gene>
<evidence type="ECO:0000313" key="3">
    <source>
        <dbReference type="Proteomes" id="UP000053989"/>
    </source>
</evidence>
<dbReference type="InParanoid" id="A0A0C3E9C2"/>
<proteinExistence type="predicted"/>
<keyword evidence="3" id="KW-1185">Reference proteome</keyword>
<evidence type="ECO:0000256" key="1">
    <source>
        <dbReference type="SAM" id="MobiDB-lite"/>
    </source>
</evidence>
<evidence type="ECO:0000313" key="2">
    <source>
        <dbReference type="EMBL" id="KIM64546.1"/>
    </source>
</evidence>
<name>A0A0C3E9C2_9AGAM</name>
<reference evidence="3" key="2">
    <citation type="submission" date="2015-01" db="EMBL/GenBank/DDBJ databases">
        <title>Evolutionary Origins and Diversification of the Mycorrhizal Mutualists.</title>
        <authorList>
            <consortium name="DOE Joint Genome Institute"/>
            <consortium name="Mycorrhizal Genomics Consortium"/>
            <person name="Kohler A."/>
            <person name="Kuo A."/>
            <person name="Nagy L.G."/>
            <person name="Floudas D."/>
            <person name="Copeland A."/>
            <person name="Barry K.W."/>
            <person name="Cichocki N."/>
            <person name="Veneault-Fourrey C."/>
            <person name="LaButti K."/>
            <person name="Lindquist E.A."/>
            <person name="Lipzen A."/>
            <person name="Lundell T."/>
            <person name="Morin E."/>
            <person name="Murat C."/>
            <person name="Riley R."/>
            <person name="Ohm R."/>
            <person name="Sun H."/>
            <person name="Tunlid A."/>
            <person name="Henrissat B."/>
            <person name="Grigoriev I.V."/>
            <person name="Hibbett D.S."/>
            <person name="Martin F."/>
        </authorList>
    </citation>
    <scope>NUCLEOTIDE SEQUENCE [LARGE SCALE GENOMIC DNA]</scope>
    <source>
        <strain evidence="3">Foug A</strain>
    </source>
</reference>
<sequence length="93" mass="10650">MNRPTTTSRSTPSLHAQRLLSAPSPPMSQNPTHSTEYDTTSKTPDLDCYFPYPPLHQHSHRHTSPQQPQPRTPHLVRQTRIIGFYTTDTRNDS</sequence>
<feature type="compositionally biased region" description="Low complexity" evidence="1">
    <location>
        <begin position="1"/>
        <end position="13"/>
    </location>
</feature>
<protein>
    <submittedName>
        <fullName evidence="2">Uncharacterized protein</fullName>
    </submittedName>
</protein>
<accession>A0A0C3E9C2</accession>
<dbReference type="HOGENOM" id="CLU_2400968_0_0_1"/>
<dbReference type="AlphaFoldDB" id="A0A0C3E9C2"/>
<dbReference type="EMBL" id="KN822027">
    <property type="protein sequence ID" value="KIM64546.1"/>
    <property type="molecule type" value="Genomic_DNA"/>
</dbReference>
<feature type="region of interest" description="Disordered" evidence="1">
    <location>
        <begin position="1"/>
        <end position="74"/>
    </location>
</feature>
<dbReference type="Proteomes" id="UP000053989">
    <property type="component" value="Unassembled WGS sequence"/>
</dbReference>
<feature type="compositionally biased region" description="Polar residues" evidence="1">
    <location>
        <begin position="29"/>
        <end position="43"/>
    </location>
</feature>
<organism evidence="2 3">
    <name type="scientific">Scleroderma citrinum Foug A</name>
    <dbReference type="NCBI Taxonomy" id="1036808"/>
    <lineage>
        <taxon>Eukaryota</taxon>
        <taxon>Fungi</taxon>
        <taxon>Dikarya</taxon>
        <taxon>Basidiomycota</taxon>
        <taxon>Agaricomycotina</taxon>
        <taxon>Agaricomycetes</taxon>
        <taxon>Agaricomycetidae</taxon>
        <taxon>Boletales</taxon>
        <taxon>Sclerodermatineae</taxon>
        <taxon>Sclerodermataceae</taxon>
        <taxon>Scleroderma</taxon>
    </lineage>
</organism>